<dbReference type="EMBL" id="JACHHX010000007">
    <property type="protein sequence ID" value="MBB5015362.1"/>
    <property type="molecule type" value="Genomic_DNA"/>
</dbReference>
<reference evidence="3 4" key="1">
    <citation type="submission" date="2020-08" db="EMBL/GenBank/DDBJ databases">
        <title>Genomic Encyclopedia of Type Strains, Phase IV (KMG-IV): sequencing the most valuable type-strain genomes for metagenomic binning, comparative biology and taxonomic classification.</title>
        <authorList>
            <person name="Goeker M."/>
        </authorList>
    </citation>
    <scope>NUCLEOTIDE SEQUENCE [LARGE SCALE GENOMIC DNA]</scope>
    <source>
        <strain evidence="3 4">DSM 25897</strain>
    </source>
</reference>
<accession>A0A7W8DDW3</accession>
<organism evidence="3 4">
    <name type="scientific">Rehaibacterium terrae</name>
    <dbReference type="NCBI Taxonomy" id="1341696"/>
    <lineage>
        <taxon>Bacteria</taxon>
        <taxon>Pseudomonadati</taxon>
        <taxon>Pseudomonadota</taxon>
        <taxon>Gammaproteobacteria</taxon>
        <taxon>Lysobacterales</taxon>
        <taxon>Lysobacteraceae</taxon>
        <taxon>Rehaibacterium</taxon>
    </lineage>
</organism>
<proteinExistence type="predicted"/>
<evidence type="ECO:0000313" key="3">
    <source>
        <dbReference type="EMBL" id="MBB5015362.1"/>
    </source>
</evidence>
<evidence type="ECO:0000256" key="1">
    <source>
        <dbReference type="SAM" id="MobiDB-lite"/>
    </source>
</evidence>
<evidence type="ECO:0000313" key="4">
    <source>
        <dbReference type="Proteomes" id="UP000519004"/>
    </source>
</evidence>
<feature type="chain" id="PRO_5031071235" evidence="2">
    <location>
        <begin position="20"/>
        <end position="92"/>
    </location>
</feature>
<feature type="compositionally biased region" description="Low complexity" evidence="1">
    <location>
        <begin position="56"/>
        <end position="68"/>
    </location>
</feature>
<evidence type="ECO:0000256" key="2">
    <source>
        <dbReference type="SAM" id="SignalP"/>
    </source>
</evidence>
<comment type="caution">
    <text evidence="3">The sequence shown here is derived from an EMBL/GenBank/DDBJ whole genome shotgun (WGS) entry which is preliminary data.</text>
</comment>
<keyword evidence="2" id="KW-0732">Signal</keyword>
<feature type="signal peptide" evidence="2">
    <location>
        <begin position="1"/>
        <end position="19"/>
    </location>
</feature>
<dbReference type="RefSeq" id="WP_183948056.1">
    <property type="nucleotide sequence ID" value="NZ_JACHHX010000007.1"/>
</dbReference>
<gene>
    <name evidence="3" type="ORF">HNQ58_001260</name>
</gene>
<dbReference type="AlphaFoldDB" id="A0A7W8DDW3"/>
<protein>
    <submittedName>
        <fullName evidence="3">Uncharacterized protein</fullName>
    </submittedName>
</protein>
<feature type="region of interest" description="Disordered" evidence="1">
    <location>
        <begin position="25"/>
        <end position="92"/>
    </location>
</feature>
<sequence length="92" mass="9630">MRLLLPFALLLCFLPSAHALENARLSPDGASEGCPVTQGEGQNANPAPAAREDATDAAATAPARGPGDPMQPPSKPQRSPARWQSLLPGMFR</sequence>
<keyword evidence="4" id="KW-1185">Reference proteome</keyword>
<name>A0A7W8DDW3_9GAMM</name>
<dbReference type="Proteomes" id="UP000519004">
    <property type="component" value="Unassembled WGS sequence"/>
</dbReference>